<dbReference type="Pfam" id="PF26353">
    <property type="entry name" value="YhfM"/>
    <property type="match status" value="1"/>
</dbReference>
<name>A0ABS2DE28_9BACI</name>
<gene>
    <name evidence="2" type="ORF">JR050_03170</name>
</gene>
<protein>
    <recommendedName>
        <fullName evidence="1">YhfM-like domain-containing protein</fullName>
    </recommendedName>
</protein>
<reference evidence="2 3" key="1">
    <citation type="submission" date="2021-02" db="EMBL/GenBank/DDBJ databases">
        <title>Bacillus sp. RD4P76, an endophyte from a halophyte.</title>
        <authorList>
            <person name="Sun J.-Q."/>
        </authorList>
    </citation>
    <scope>NUCLEOTIDE SEQUENCE [LARGE SCALE GENOMIC DNA]</scope>
    <source>
        <strain evidence="2 3">RD4P76</strain>
    </source>
</reference>
<dbReference type="Proteomes" id="UP001518925">
    <property type="component" value="Unassembled WGS sequence"/>
</dbReference>
<dbReference type="InterPro" id="IPR058780">
    <property type="entry name" value="YhfM-like_dom"/>
</dbReference>
<dbReference type="RefSeq" id="WP_204202070.1">
    <property type="nucleotide sequence ID" value="NZ_JAFELM010000015.1"/>
</dbReference>
<proteinExistence type="predicted"/>
<sequence length="134" mass="15539">MKYIVLLIFIGLAGCSSVNDLENEEQYIKIEKRVSDEGQYVDFNEIHSLEEVQELKNILAHADWEQAKMEMTHPPDYQFVFLFKNPTIDSKIILHKVWVSSQNQITLSTEVNQFSRLSKENSARFLELLTGKSS</sequence>
<dbReference type="EMBL" id="JAFELM010000015">
    <property type="protein sequence ID" value="MBM6616681.1"/>
    <property type="molecule type" value="Genomic_DNA"/>
</dbReference>
<evidence type="ECO:0000313" key="3">
    <source>
        <dbReference type="Proteomes" id="UP001518925"/>
    </source>
</evidence>
<comment type="caution">
    <text evidence="2">The sequence shown here is derived from an EMBL/GenBank/DDBJ whole genome shotgun (WGS) entry which is preliminary data.</text>
</comment>
<feature type="domain" description="YhfM-like" evidence="1">
    <location>
        <begin position="41"/>
        <end position="132"/>
    </location>
</feature>
<keyword evidence="3" id="KW-1185">Reference proteome</keyword>
<dbReference type="PROSITE" id="PS51257">
    <property type="entry name" value="PROKAR_LIPOPROTEIN"/>
    <property type="match status" value="1"/>
</dbReference>
<evidence type="ECO:0000313" key="2">
    <source>
        <dbReference type="EMBL" id="MBM6616681.1"/>
    </source>
</evidence>
<accession>A0ABS2DE28</accession>
<evidence type="ECO:0000259" key="1">
    <source>
        <dbReference type="Pfam" id="PF26353"/>
    </source>
</evidence>
<organism evidence="2 3">
    <name type="scientific">Bacillus suaedaesalsae</name>
    <dbReference type="NCBI Taxonomy" id="2810349"/>
    <lineage>
        <taxon>Bacteria</taxon>
        <taxon>Bacillati</taxon>
        <taxon>Bacillota</taxon>
        <taxon>Bacilli</taxon>
        <taxon>Bacillales</taxon>
        <taxon>Bacillaceae</taxon>
        <taxon>Bacillus</taxon>
    </lineage>
</organism>